<name>A0A368GWS1_ANCCA</name>
<accession>A0A368GWS1</accession>
<dbReference type="GO" id="GO:0008270">
    <property type="term" value="F:zinc ion binding"/>
    <property type="evidence" value="ECO:0007669"/>
    <property type="project" value="TreeGrafter"/>
</dbReference>
<dbReference type="EMBL" id="JOJR01000062">
    <property type="protein sequence ID" value="RCN47447.1"/>
    <property type="molecule type" value="Genomic_DNA"/>
</dbReference>
<dbReference type="Proteomes" id="UP000252519">
    <property type="component" value="Unassembled WGS sequence"/>
</dbReference>
<dbReference type="STRING" id="29170.A0A368GWS1"/>
<dbReference type="GO" id="GO:0042277">
    <property type="term" value="F:peptide binding"/>
    <property type="evidence" value="ECO:0007669"/>
    <property type="project" value="TreeGrafter"/>
</dbReference>
<reference evidence="1 2" key="1">
    <citation type="submission" date="2014-10" db="EMBL/GenBank/DDBJ databases">
        <title>Draft genome of the hookworm Ancylostoma caninum.</title>
        <authorList>
            <person name="Mitreva M."/>
        </authorList>
    </citation>
    <scope>NUCLEOTIDE SEQUENCE [LARGE SCALE GENOMIC DNA]</scope>
    <source>
        <strain evidence="1 2">Baltimore</strain>
    </source>
</reference>
<organism evidence="1 2">
    <name type="scientific">Ancylostoma caninum</name>
    <name type="common">Dog hookworm</name>
    <dbReference type="NCBI Taxonomy" id="29170"/>
    <lineage>
        <taxon>Eukaryota</taxon>
        <taxon>Metazoa</taxon>
        <taxon>Ecdysozoa</taxon>
        <taxon>Nematoda</taxon>
        <taxon>Chromadorea</taxon>
        <taxon>Rhabditida</taxon>
        <taxon>Rhabditina</taxon>
        <taxon>Rhabditomorpha</taxon>
        <taxon>Strongyloidea</taxon>
        <taxon>Ancylostomatidae</taxon>
        <taxon>Ancylostomatinae</taxon>
        <taxon>Ancylostoma</taxon>
    </lineage>
</organism>
<dbReference type="OrthoDB" id="10031169at2759"/>
<dbReference type="GO" id="GO:0005737">
    <property type="term" value="C:cytoplasm"/>
    <property type="evidence" value="ECO:0007669"/>
    <property type="project" value="TreeGrafter"/>
</dbReference>
<dbReference type="GO" id="GO:0016020">
    <property type="term" value="C:membrane"/>
    <property type="evidence" value="ECO:0007669"/>
    <property type="project" value="TreeGrafter"/>
</dbReference>
<comment type="caution">
    <text evidence="1">The sequence shown here is derived from an EMBL/GenBank/DDBJ whole genome shotgun (WGS) entry which is preliminary data.</text>
</comment>
<keyword evidence="2" id="KW-1185">Reference proteome</keyword>
<dbReference type="Gene3D" id="1.10.390.10">
    <property type="entry name" value="Neutral Protease Domain 2"/>
    <property type="match status" value="1"/>
</dbReference>
<evidence type="ECO:0000313" key="2">
    <source>
        <dbReference type="Proteomes" id="UP000252519"/>
    </source>
</evidence>
<evidence type="ECO:0008006" key="3">
    <source>
        <dbReference type="Google" id="ProtNLM"/>
    </source>
</evidence>
<dbReference type="GO" id="GO:0005615">
    <property type="term" value="C:extracellular space"/>
    <property type="evidence" value="ECO:0007669"/>
    <property type="project" value="TreeGrafter"/>
</dbReference>
<dbReference type="Gene3D" id="2.60.40.1910">
    <property type="match status" value="1"/>
</dbReference>
<evidence type="ECO:0000313" key="1">
    <source>
        <dbReference type="EMBL" id="RCN47447.1"/>
    </source>
</evidence>
<dbReference type="AlphaFoldDB" id="A0A368GWS1"/>
<gene>
    <name evidence="1" type="ORF">ANCCAN_06478</name>
</gene>
<dbReference type="GO" id="GO:0043171">
    <property type="term" value="P:peptide catabolic process"/>
    <property type="evidence" value="ECO:0007669"/>
    <property type="project" value="TreeGrafter"/>
</dbReference>
<dbReference type="GO" id="GO:0070006">
    <property type="term" value="F:metalloaminopeptidase activity"/>
    <property type="evidence" value="ECO:0007669"/>
    <property type="project" value="TreeGrafter"/>
</dbReference>
<dbReference type="InterPro" id="IPR027268">
    <property type="entry name" value="Peptidase_M4/M1_CTD_sf"/>
</dbReference>
<dbReference type="PANTHER" id="PTHR11533:SF299">
    <property type="entry name" value="AMINOPEPTIDASE"/>
    <property type="match status" value="1"/>
</dbReference>
<dbReference type="GO" id="GO:0006508">
    <property type="term" value="P:proteolysis"/>
    <property type="evidence" value="ECO:0007669"/>
    <property type="project" value="TreeGrafter"/>
</dbReference>
<protein>
    <recommendedName>
        <fullName evidence="3">Peptidase M1 membrane alanine aminopeptidase domain-containing protein</fullName>
    </recommendedName>
</protein>
<sequence>MTVRMLGEEHFRRALNHYIRKRIHQTAQGDDFWKALDETSTVHYEGPDGGVLKMWHFGSQWTKQMGYPLVTVVSLNSTTVEIRQEKYMKNPYAPVLEKYRATSYGYKWDVPLFCQIGKDKIIFKWLRKEEPLYINIGVDERPIVINVGRRGYFRQNYDAQGWKDMIKQLKEDHENQWRIGRFGLVLAALLLAEAGLHAGH</sequence>
<dbReference type="PANTHER" id="PTHR11533">
    <property type="entry name" value="PROTEASE M1 ZINC METALLOPROTEASE"/>
    <property type="match status" value="1"/>
</dbReference>
<proteinExistence type="predicted"/>
<dbReference type="SUPFAM" id="SSF55486">
    <property type="entry name" value="Metalloproteases ('zincins'), catalytic domain"/>
    <property type="match status" value="1"/>
</dbReference>
<dbReference type="InterPro" id="IPR050344">
    <property type="entry name" value="Peptidase_M1_aminopeptidases"/>
</dbReference>